<evidence type="ECO:0000256" key="2">
    <source>
        <dbReference type="ARBA" id="ARBA00022448"/>
    </source>
</evidence>
<evidence type="ECO:0000256" key="1">
    <source>
        <dbReference type="ARBA" id="ARBA00004571"/>
    </source>
</evidence>
<dbReference type="Pfam" id="PF00593">
    <property type="entry name" value="TonB_dep_Rec_b-barrel"/>
    <property type="match status" value="1"/>
</dbReference>
<evidence type="ECO:0000256" key="6">
    <source>
        <dbReference type="ARBA" id="ARBA00023077"/>
    </source>
</evidence>
<keyword evidence="8 14" id="KW-0675">Receptor</keyword>
<evidence type="ECO:0000256" key="11">
    <source>
        <dbReference type="RuleBase" id="RU003357"/>
    </source>
</evidence>
<dbReference type="Gene3D" id="2.170.130.10">
    <property type="entry name" value="TonB-dependent receptor, plug domain"/>
    <property type="match status" value="1"/>
</dbReference>
<evidence type="ECO:0000259" key="12">
    <source>
        <dbReference type="Pfam" id="PF00593"/>
    </source>
</evidence>
<dbReference type="PANTHER" id="PTHR30069">
    <property type="entry name" value="TONB-DEPENDENT OUTER MEMBRANE RECEPTOR"/>
    <property type="match status" value="1"/>
</dbReference>
<dbReference type="InterPro" id="IPR012910">
    <property type="entry name" value="Plug_dom"/>
</dbReference>
<evidence type="ECO:0000256" key="10">
    <source>
        <dbReference type="PROSITE-ProRule" id="PRU01360"/>
    </source>
</evidence>
<keyword evidence="3 10" id="KW-1134">Transmembrane beta strand</keyword>
<dbReference type="InterPro" id="IPR037066">
    <property type="entry name" value="Plug_dom_sf"/>
</dbReference>
<gene>
    <name evidence="14" type="ORF">ACFQ1O_08525</name>
</gene>
<evidence type="ECO:0000256" key="3">
    <source>
        <dbReference type="ARBA" id="ARBA00022452"/>
    </source>
</evidence>
<evidence type="ECO:0000256" key="7">
    <source>
        <dbReference type="ARBA" id="ARBA00023136"/>
    </source>
</evidence>
<reference evidence="15" key="1">
    <citation type="journal article" date="2019" name="Int. J. Syst. Evol. Microbiol.">
        <title>The Global Catalogue of Microorganisms (GCM) 10K type strain sequencing project: providing services to taxonomists for standard genome sequencing and annotation.</title>
        <authorList>
            <consortium name="The Broad Institute Genomics Platform"/>
            <consortium name="The Broad Institute Genome Sequencing Center for Infectious Disease"/>
            <person name="Wu L."/>
            <person name="Ma J."/>
        </authorList>
    </citation>
    <scope>NUCLEOTIDE SEQUENCE [LARGE SCALE GENOMIC DNA]</scope>
    <source>
        <strain evidence="15">CCUG 62114</strain>
    </source>
</reference>
<comment type="subcellular location">
    <subcellularLocation>
        <location evidence="1 10">Cell outer membrane</location>
        <topology evidence="1 10">Multi-pass membrane protein</topology>
    </subcellularLocation>
</comment>
<keyword evidence="5" id="KW-0732">Signal</keyword>
<dbReference type="Gene3D" id="2.40.170.20">
    <property type="entry name" value="TonB-dependent receptor, beta-barrel domain"/>
    <property type="match status" value="1"/>
</dbReference>
<evidence type="ECO:0000313" key="15">
    <source>
        <dbReference type="Proteomes" id="UP001596997"/>
    </source>
</evidence>
<evidence type="ECO:0000256" key="4">
    <source>
        <dbReference type="ARBA" id="ARBA00022692"/>
    </source>
</evidence>
<keyword evidence="7 10" id="KW-0472">Membrane</keyword>
<dbReference type="Pfam" id="PF07715">
    <property type="entry name" value="Plug"/>
    <property type="match status" value="1"/>
</dbReference>
<dbReference type="InterPro" id="IPR036942">
    <property type="entry name" value="Beta-barrel_TonB_sf"/>
</dbReference>
<dbReference type="InterPro" id="IPR039426">
    <property type="entry name" value="TonB-dep_rcpt-like"/>
</dbReference>
<dbReference type="InterPro" id="IPR000531">
    <property type="entry name" value="Beta-barrel_TonB"/>
</dbReference>
<keyword evidence="6 11" id="KW-0798">TonB box</keyword>
<name>A0ABW3I2F3_9FLAO</name>
<evidence type="ECO:0000256" key="9">
    <source>
        <dbReference type="ARBA" id="ARBA00023237"/>
    </source>
</evidence>
<feature type="domain" description="TonB-dependent receptor-like beta-barrel" evidence="12">
    <location>
        <begin position="343"/>
        <end position="749"/>
    </location>
</feature>
<dbReference type="RefSeq" id="WP_377715375.1">
    <property type="nucleotide sequence ID" value="NZ_JBHTJM010000008.1"/>
</dbReference>
<dbReference type="SUPFAM" id="SSF56935">
    <property type="entry name" value="Porins"/>
    <property type="match status" value="1"/>
</dbReference>
<keyword evidence="2 10" id="KW-0813">Transport</keyword>
<evidence type="ECO:0000259" key="13">
    <source>
        <dbReference type="Pfam" id="PF07715"/>
    </source>
</evidence>
<dbReference type="Proteomes" id="UP001596997">
    <property type="component" value="Unassembled WGS sequence"/>
</dbReference>
<accession>A0ABW3I2F3</accession>
<comment type="caution">
    <text evidence="14">The sequence shown here is derived from an EMBL/GenBank/DDBJ whole genome shotgun (WGS) entry which is preliminary data.</text>
</comment>
<keyword evidence="4 10" id="KW-0812">Transmembrane</keyword>
<dbReference type="PANTHER" id="PTHR30069:SF29">
    <property type="entry name" value="HEMOGLOBIN AND HEMOGLOBIN-HAPTOGLOBIN-BINDING PROTEIN 1-RELATED"/>
    <property type="match status" value="1"/>
</dbReference>
<protein>
    <submittedName>
        <fullName evidence="14">TonB-dependent receptor domain-containing protein</fullName>
    </submittedName>
</protein>
<keyword evidence="9 10" id="KW-0998">Cell outer membrane</keyword>
<dbReference type="InterPro" id="IPR008969">
    <property type="entry name" value="CarboxyPept-like_regulatory"/>
</dbReference>
<dbReference type="SUPFAM" id="SSF49464">
    <property type="entry name" value="Carboxypeptidase regulatory domain-like"/>
    <property type="match status" value="1"/>
</dbReference>
<dbReference type="Pfam" id="PF13715">
    <property type="entry name" value="CarbopepD_reg_2"/>
    <property type="match status" value="1"/>
</dbReference>
<evidence type="ECO:0000313" key="14">
    <source>
        <dbReference type="EMBL" id="MFD0964044.1"/>
    </source>
</evidence>
<organism evidence="14 15">
    <name type="scientific">Pseudofulvibacter geojedonensis</name>
    <dbReference type="NCBI Taxonomy" id="1123758"/>
    <lineage>
        <taxon>Bacteria</taxon>
        <taxon>Pseudomonadati</taxon>
        <taxon>Bacteroidota</taxon>
        <taxon>Flavobacteriia</taxon>
        <taxon>Flavobacteriales</taxon>
        <taxon>Flavobacteriaceae</taxon>
        <taxon>Pseudofulvibacter</taxon>
    </lineage>
</organism>
<keyword evidence="15" id="KW-1185">Reference proteome</keyword>
<evidence type="ECO:0000256" key="5">
    <source>
        <dbReference type="ARBA" id="ARBA00022729"/>
    </source>
</evidence>
<evidence type="ECO:0000256" key="8">
    <source>
        <dbReference type="ARBA" id="ARBA00023170"/>
    </source>
</evidence>
<sequence>MIKKIMISFLLLLLSQYIIAQEVVVIGKVVTKSNEPLIGASLVINSYGAVTDFEGNYKLKIPQGNYILKCSFLGYNEEQKIIDATGKKQLLVNFTLIENSTNLNSITIVGKSEVKKLEDSPQQVAIIKAKKYHNKATSTNDILNKESGINIRQDGGMGGNSNISINGLQGKQIKIFIDDIPVDFLGYGYGVNLLPSNFISRIEVYKGVVPIHLGADALGGGINVITRKQKRNNMEVSYSHGSFNTHQASLNAQKVVEKSGLILGVNAFFNYSDNNYKVDVTVPDESYNPQNITVRRFHDTFKQGLIKTKASLVNKKWADLLSVSLAHQRLYDEIQHNAIMSQPYGEAYGTNNSTNASIRHKWSNNNKKFFTDAFLGYNHINTKFNDTTLNVYTWDGKVFTQRSYGGEITTSQSTLETQANVSFGRVNLKYIFNKNSQLNFSSLVSNYERDGKDATAANFYGYDPFKNKASRFKTVSGLSYQYRFWNQKITSITALKHYYYQSKGFDNDAQNGTVTDLKQNGNYNGVSQAFSIQALRKLLIKTSYEYATRLPDEYELFGDFILIDQNANLTPEISHNINALVKWEEPDWMLGINGFFRDIDDIIFLKTTQFQAQYQNLLKARAIGFELFGSYQPFKSIELNGNLTYQDIRNRSSQENSNTVNPKYFNARLPNRPYFFANHEVNFKTPINREKDQLSFWWSGRYVKDFYLNWEVDGLEETKPTIPSQWVQNVGVSYLCYNKQFTLTLESQNVTNEKAFDNFNVQRPGRAFFFKMNYTFNNL</sequence>
<proteinExistence type="inferred from homology"/>
<dbReference type="Gene3D" id="2.60.40.1120">
    <property type="entry name" value="Carboxypeptidase-like, regulatory domain"/>
    <property type="match status" value="1"/>
</dbReference>
<comment type="similarity">
    <text evidence="10 11">Belongs to the TonB-dependent receptor family.</text>
</comment>
<dbReference type="PROSITE" id="PS52016">
    <property type="entry name" value="TONB_DEPENDENT_REC_3"/>
    <property type="match status" value="1"/>
</dbReference>
<dbReference type="EMBL" id="JBHTJM010000008">
    <property type="protein sequence ID" value="MFD0964044.1"/>
    <property type="molecule type" value="Genomic_DNA"/>
</dbReference>
<feature type="domain" description="TonB-dependent receptor plug" evidence="13">
    <location>
        <begin position="117"/>
        <end position="220"/>
    </location>
</feature>